<keyword evidence="5" id="KW-1185">Reference proteome</keyword>
<dbReference type="Pfam" id="PF01613">
    <property type="entry name" value="Flavin_Reduct"/>
    <property type="match status" value="1"/>
</dbReference>
<dbReference type="AlphaFoldDB" id="A0A098S598"/>
<dbReference type="Proteomes" id="UP000029736">
    <property type="component" value="Unassembled WGS sequence"/>
</dbReference>
<gene>
    <name evidence="4" type="ORF">IX84_21245</name>
</gene>
<dbReference type="SUPFAM" id="SSF50475">
    <property type="entry name" value="FMN-binding split barrel"/>
    <property type="match status" value="1"/>
</dbReference>
<dbReference type="SMART" id="SM00903">
    <property type="entry name" value="Flavin_Reduct"/>
    <property type="match status" value="1"/>
</dbReference>
<dbReference type="GO" id="GO:0042602">
    <property type="term" value="F:riboflavin reductase (NADPH) activity"/>
    <property type="evidence" value="ECO:0007669"/>
    <property type="project" value="TreeGrafter"/>
</dbReference>
<accession>A0A098S598</accession>
<proteinExistence type="inferred from homology"/>
<feature type="domain" description="Flavin reductase like" evidence="3">
    <location>
        <begin position="11"/>
        <end position="170"/>
    </location>
</feature>
<comment type="similarity">
    <text evidence="1">Belongs to the non-flavoprotein flavin reductase family.</text>
</comment>
<evidence type="ECO:0000313" key="5">
    <source>
        <dbReference type="Proteomes" id="UP000029736"/>
    </source>
</evidence>
<dbReference type="InterPro" id="IPR012349">
    <property type="entry name" value="Split_barrel_FMN-bd"/>
</dbReference>
<reference evidence="4 5" key="1">
    <citation type="journal article" date="2014" name="Int. J. Syst. Evol. Microbiol.">
        <title>Phaeodactylibacter xiamenensis gen. nov., sp. nov., a member of the family Saprospiraceae isolated from the marine alga Phaeodactylum tricornutum.</title>
        <authorList>
            <person name="Chen Z.Jr."/>
            <person name="Lei X."/>
            <person name="Lai Q."/>
            <person name="Li Y."/>
            <person name="Zhang B."/>
            <person name="Zhang J."/>
            <person name="Zhang H."/>
            <person name="Yang L."/>
            <person name="Zheng W."/>
            <person name="Tian Y."/>
            <person name="Yu Z."/>
            <person name="Xu H.Jr."/>
            <person name="Zheng T."/>
        </authorList>
    </citation>
    <scope>NUCLEOTIDE SEQUENCE [LARGE SCALE GENOMIC DNA]</scope>
    <source>
        <strain evidence="4 5">KD52</strain>
    </source>
</reference>
<dbReference type="RefSeq" id="WP_044225022.1">
    <property type="nucleotide sequence ID" value="NZ_CAKZLC010000117.1"/>
</dbReference>
<protein>
    <recommendedName>
        <fullName evidence="3">Flavin reductase like domain-containing protein</fullName>
    </recommendedName>
</protein>
<evidence type="ECO:0000259" key="3">
    <source>
        <dbReference type="SMART" id="SM00903"/>
    </source>
</evidence>
<sequence length="175" mass="19442">MDTIRAKEDVLEKITYGFHVVTTRADRQELSTRDRDYIAAGTISWAMQSSFEPPMVTIAVAKDSDLNETIPKAGSFALNILGKEDKALVDDFAKDSVIRKDQTINGYDFLNGTATEAPILDRGIGYLECELADQVKTDGDHVLFIGKVVNSDLRQPEHLPLHEWETGKHYGGFPA</sequence>
<dbReference type="EMBL" id="JPOS01000079">
    <property type="protein sequence ID" value="KGE86332.1"/>
    <property type="molecule type" value="Genomic_DNA"/>
</dbReference>
<name>A0A098S598_9BACT</name>
<keyword evidence="2" id="KW-0560">Oxidoreductase</keyword>
<organism evidence="4 5">
    <name type="scientific">Phaeodactylibacter xiamenensis</name>
    <dbReference type="NCBI Taxonomy" id="1524460"/>
    <lineage>
        <taxon>Bacteria</taxon>
        <taxon>Pseudomonadati</taxon>
        <taxon>Bacteroidota</taxon>
        <taxon>Saprospiria</taxon>
        <taxon>Saprospirales</taxon>
        <taxon>Haliscomenobacteraceae</taxon>
        <taxon>Phaeodactylibacter</taxon>
    </lineage>
</organism>
<dbReference type="Gene3D" id="2.30.110.10">
    <property type="entry name" value="Electron Transport, Fmn-binding Protein, Chain A"/>
    <property type="match status" value="1"/>
</dbReference>
<dbReference type="PANTHER" id="PTHR30466">
    <property type="entry name" value="FLAVIN REDUCTASE"/>
    <property type="match status" value="1"/>
</dbReference>
<dbReference type="OrthoDB" id="9794638at2"/>
<dbReference type="InterPro" id="IPR050268">
    <property type="entry name" value="NADH-dep_flavin_reductase"/>
</dbReference>
<dbReference type="GO" id="GO:0010181">
    <property type="term" value="F:FMN binding"/>
    <property type="evidence" value="ECO:0007669"/>
    <property type="project" value="InterPro"/>
</dbReference>
<evidence type="ECO:0000256" key="2">
    <source>
        <dbReference type="ARBA" id="ARBA00023002"/>
    </source>
</evidence>
<dbReference type="InterPro" id="IPR002563">
    <property type="entry name" value="Flavin_Rdtase-like_dom"/>
</dbReference>
<evidence type="ECO:0000313" key="4">
    <source>
        <dbReference type="EMBL" id="KGE86332.1"/>
    </source>
</evidence>
<dbReference type="PANTHER" id="PTHR30466:SF11">
    <property type="entry name" value="FLAVIN-DEPENDENT MONOOXYGENASE, REDUCTASE SUBUNIT HSAB"/>
    <property type="match status" value="1"/>
</dbReference>
<evidence type="ECO:0000256" key="1">
    <source>
        <dbReference type="ARBA" id="ARBA00008898"/>
    </source>
</evidence>
<comment type="caution">
    <text evidence="4">The sequence shown here is derived from an EMBL/GenBank/DDBJ whole genome shotgun (WGS) entry which is preliminary data.</text>
</comment>
<dbReference type="STRING" id="1524460.IX84_21245"/>